<sequence>MLAALRHAGYTPASLAASGLRCVHVAGTKGKGSVSALVASILRQYRPPTITGPVGLYTSPHLVSPRERIVLDGAPISRDKFTRYFYEVWDRFEGVEAGKPHYFRFLTILAFHTFSSEGVRDAVVECGIGGEYDATNVLAPEGTSAAVVTQLGVDHERMLGGRGGRLRGIRRGCGRRG</sequence>
<keyword evidence="3" id="KW-0547">Nucleotide-binding</keyword>
<keyword evidence="6" id="KW-1185">Reference proteome</keyword>
<keyword evidence="2 5" id="KW-0436">Ligase</keyword>
<dbReference type="GO" id="GO:0005829">
    <property type="term" value="C:cytosol"/>
    <property type="evidence" value="ECO:0007669"/>
    <property type="project" value="TreeGrafter"/>
</dbReference>
<dbReference type="AlphaFoldDB" id="A0AA40EUF4"/>
<dbReference type="PROSITE" id="PS01012">
    <property type="entry name" value="FOLYLPOLYGLU_SYNT_2"/>
    <property type="match status" value="1"/>
</dbReference>
<dbReference type="GO" id="GO:0005524">
    <property type="term" value="F:ATP binding"/>
    <property type="evidence" value="ECO:0007669"/>
    <property type="project" value="UniProtKB-KW"/>
</dbReference>
<evidence type="ECO:0000256" key="3">
    <source>
        <dbReference type="ARBA" id="ARBA00022741"/>
    </source>
</evidence>
<dbReference type="Proteomes" id="UP001172155">
    <property type="component" value="Unassembled WGS sequence"/>
</dbReference>
<accession>A0AA40EUF4</accession>
<evidence type="ECO:0000313" key="5">
    <source>
        <dbReference type="EMBL" id="KAK0745773.1"/>
    </source>
</evidence>
<evidence type="ECO:0000256" key="1">
    <source>
        <dbReference type="ARBA" id="ARBA00008276"/>
    </source>
</evidence>
<dbReference type="Gene3D" id="3.40.1190.10">
    <property type="entry name" value="Mur-like, catalytic domain"/>
    <property type="match status" value="1"/>
</dbReference>
<comment type="similarity">
    <text evidence="1">Belongs to the folylpolyglutamate synthase family.</text>
</comment>
<dbReference type="EMBL" id="JAUKUD010000004">
    <property type="protein sequence ID" value="KAK0745773.1"/>
    <property type="molecule type" value="Genomic_DNA"/>
</dbReference>
<keyword evidence="4" id="KW-0067">ATP-binding</keyword>
<evidence type="ECO:0000313" key="6">
    <source>
        <dbReference type="Proteomes" id="UP001172155"/>
    </source>
</evidence>
<organism evidence="5 6">
    <name type="scientific">Schizothecium vesticola</name>
    <dbReference type="NCBI Taxonomy" id="314040"/>
    <lineage>
        <taxon>Eukaryota</taxon>
        <taxon>Fungi</taxon>
        <taxon>Dikarya</taxon>
        <taxon>Ascomycota</taxon>
        <taxon>Pezizomycotina</taxon>
        <taxon>Sordariomycetes</taxon>
        <taxon>Sordariomycetidae</taxon>
        <taxon>Sordariales</taxon>
        <taxon>Schizotheciaceae</taxon>
        <taxon>Schizothecium</taxon>
    </lineage>
</organism>
<dbReference type="GO" id="GO:0005739">
    <property type="term" value="C:mitochondrion"/>
    <property type="evidence" value="ECO:0007669"/>
    <property type="project" value="TreeGrafter"/>
</dbReference>
<protein>
    <submittedName>
        <fullName evidence="5">Mur ligase</fullName>
    </submittedName>
</protein>
<dbReference type="NCBIfam" id="TIGR01499">
    <property type="entry name" value="folC"/>
    <property type="match status" value="1"/>
</dbReference>
<gene>
    <name evidence="5" type="ORF">B0T18DRAFT_390342</name>
</gene>
<dbReference type="InterPro" id="IPR036565">
    <property type="entry name" value="Mur-like_cat_sf"/>
</dbReference>
<dbReference type="InterPro" id="IPR001645">
    <property type="entry name" value="Folylpolyglutamate_synth"/>
</dbReference>
<evidence type="ECO:0000256" key="4">
    <source>
        <dbReference type="ARBA" id="ARBA00022840"/>
    </source>
</evidence>
<dbReference type="GO" id="GO:0004326">
    <property type="term" value="F:tetrahydrofolylpolyglutamate synthase activity"/>
    <property type="evidence" value="ECO:0007669"/>
    <property type="project" value="InterPro"/>
</dbReference>
<dbReference type="PANTHER" id="PTHR11136:SF5">
    <property type="entry name" value="FOLYLPOLYGLUTAMATE SYNTHASE, MITOCHONDRIAL"/>
    <property type="match status" value="1"/>
</dbReference>
<proteinExistence type="inferred from homology"/>
<evidence type="ECO:0000256" key="2">
    <source>
        <dbReference type="ARBA" id="ARBA00022598"/>
    </source>
</evidence>
<dbReference type="PANTHER" id="PTHR11136">
    <property type="entry name" value="FOLYLPOLYGLUTAMATE SYNTHASE-RELATED"/>
    <property type="match status" value="1"/>
</dbReference>
<dbReference type="SUPFAM" id="SSF53623">
    <property type="entry name" value="MurD-like peptide ligases, catalytic domain"/>
    <property type="match status" value="1"/>
</dbReference>
<comment type="caution">
    <text evidence="5">The sequence shown here is derived from an EMBL/GenBank/DDBJ whole genome shotgun (WGS) entry which is preliminary data.</text>
</comment>
<name>A0AA40EUF4_9PEZI</name>
<reference evidence="5" key="1">
    <citation type="submission" date="2023-06" db="EMBL/GenBank/DDBJ databases">
        <title>Genome-scale phylogeny and comparative genomics of the fungal order Sordariales.</title>
        <authorList>
            <consortium name="Lawrence Berkeley National Laboratory"/>
            <person name="Hensen N."/>
            <person name="Bonometti L."/>
            <person name="Westerberg I."/>
            <person name="Brannstrom I.O."/>
            <person name="Guillou S."/>
            <person name="Cros-Aarteil S."/>
            <person name="Calhoun S."/>
            <person name="Haridas S."/>
            <person name="Kuo A."/>
            <person name="Mondo S."/>
            <person name="Pangilinan J."/>
            <person name="Riley R."/>
            <person name="LaButti K."/>
            <person name="Andreopoulos B."/>
            <person name="Lipzen A."/>
            <person name="Chen C."/>
            <person name="Yanf M."/>
            <person name="Daum C."/>
            <person name="Ng V."/>
            <person name="Clum A."/>
            <person name="Steindorff A."/>
            <person name="Ohm R."/>
            <person name="Martin F."/>
            <person name="Silar P."/>
            <person name="Natvig D."/>
            <person name="Lalanne C."/>
            <person name="Gautier V."/>
            <person name="Ament-velasquez S.L."/>
            <person name="Kruys A."/>
            <person name="Hutchinson M.I."/>
            <person name="Powell A.J."/>
            <person name="Barry K."/>
            <person name="Miller A.N."/>
            <person name="Grigoriev I.V."/>
            <person name="Debuchy R."/>
            <person name="Gladieux P."/>
            <person name="Thoren M.H."/>
            <person name="Johannesson H."/>
        </authorList>
    </citation>
    <scope>NUCLEOTIDE SEQUENCE</scope>
    <source>
        <strain evidence="5">SMH3187-1</strain>
    </source>
</reference>
<dbReference type="InterPro" id="IPR018109">
    <property type="entry name" value="Folylpolyglutamate_synth_CS"/>
</dbReference>